<evidence type="ECO:0000313" key="10">
    <source>
        <dbReference type="Proteomes" id="UP001499863"/>
    </source>
</evidence>
<dbReference type="PROSITE" id="PS50850">
    <property type="entry name" value="MFS"/>
    <property type="match status" value="1"/>
</dbReference>
<feature type="transmembrane region" description="Helical" evidence="7">
    <location>
        <begin position="34"/>
        <end position="56"/>
    </location>
</feature>
<comment type="subcellular location">
    <subcellularLocation>
        <location evidence="1">Cell membrane</location>
        <topology evidence="1">Multi-pass membrane protein</topology>
    </subcellularLocation>
</comment>
<evidence type="ECO:0000256" key="7">
    <source>
        <dbReference type="SAM" id="Phobius"/>
    </source>
</evidence>
<dbReference type="Pfam" id="PF07690">
    <property type="entry name" value="MFS_1"/>
    <property type="match status" value="1"/>
</dbReference>
<evidence type="ECO:0000256" key="5">
    <source>
        <dbReference type="ARBA" id="ARBA00023136"/>
    </source>
</evidence>
<dbReference type="EMBL" id="BAAAKJ010000131">
    <property type="protein sequence ID" value="GAA1392844.1"/>
    <property type="molecule type" value="Genomic_DNA"/>
</dbReference>
<keyword evidence="5 7" id="KW-0472">Membrane</keyword>
<evidence type="ECO:0000256" key="3">
    <source>
        <dbReference type="ARBA" id="ARBA00022692"/>
    </source>
</evidence>
<dbReference type="PANTHER" id="PTHR42718:SF9">
    <property type="entry name" value="MAJOR FACILITATOR SUPERFAMILY MULTIDRUG TRANSPORTER MFSC"/>
    <property type="match status" value="1"/>
</dbReference>
<evidence type="ECO:0000256" key="2">
    <source>
        <dbReference type="ARBA" id="ARBA00022448"/>
    </source>
</evidence>
<keyword evidence="3 7" id="KW-0812">Transmembrane</keyword>
<feature type="transmembrane region" description="Helical" evidence="7">
    <location>
        <begin position="199"/>
        <end position="225"/>
    </location>
</feature>
<evidence type="ECO:0000256" key="4">
    <source>
        <dbReference type="ARBA" id="ARBA00022989"/>
    </source>
</evidence>
<organism evidence="9 10">
    <name type="scientific">Kitasatospora putterlickiae</name>
    <dbReference type="NCBI Taxonomy" id="221725"/>
    <lineage>
        <taxon>Bacteria</taxon>
        <taxon>Bacillati</taxon>
        <taxon>Actinomycetota</taxon>
        <taxon>Actinomycetes</taxon>
        <taxon>Kitasatosporales</taxon>
        <taxon>Streptomycetaceae</taxon>
        <taxon>Kitasatospora</taxon>
    </lineage>
</organism>
<sequence length="239" mass="24805">MAAVLLLAAFVVVELRHRAPMVDLRLMRDPSYSASLLLAGAVLFGFVGLSLLQVMWLERVRGLTALQVGVQLLAEFGAFIVASVLAGMFVRRLGPRVLITVGLLLAAAGAALFARIEPDTAFAGYAAAFVLFGLGCGLANAPSTALAVSHVPHGREGEAGGTVNAARQIGAVLGTSILGTLMTSTFAERLTRVRDPRAAFTYAVGHATWVAVAVLLLGAAVAIGLSARSRGTRRRTVTG</sequence>
<proteinExistence type="predicted"/>
<feature type="domain" description="Major facilitator superfamily (MFS) profile" evidence="8">
    <location>
        <begin position="1"/>
        <end position="230"/>
    </location>
</feature>
<dbReference type="Gene3D" id="1.20.1250.20">
    <property type="entry name" value="MFS general substrate transporter like domains"/>
    <property type="match status" value="1"/>
</dbReference>
<dbReference type="Proteomes" id="UP001499863">
    <property type="component" value="Unassembled WGS sequence"/>
</dbReference>
<reference evidence="9 10" key="1">
    <citation type="journal article" date="2019" name="Int. J. Syst. Evol. Microbiol.">
        <title>The Global Catalogue of Microorganisms (GCM) 10K type strain sequencing project: providing services to taxonomists for standard genome sequencing and annotation.</title>
        <authorList>
            <consortium name="The Broad Institute Genomics Platform"/>
            <consortium name="The Broad Institute Genome Sequencing Center for Infectious Disease"/>
            <person name="Wu L."/>
            <person name="Ma J."/>
        </authorList>
    </citation>
    <scope>NUCLEOTIDE SEQUENCE [LARGE SCALE GENOMIC DNA]</scope>
    <source>
        <strain evidence="9 10">JCM 12393</strain>
    </source>
</reference>
<dbReference type="PANTHER" id="PTHR42718">
    <property type="entry name" value="MAJOR FACILITATOR SUPERFAMILY MULTIDRUG TRANSPORTER MFSC"/>
    <property type="match status" value="1"/>
</dbReference>
<keyword evidence="10" id="KW-1185">Reference proteome</keyword>
<evidence type="ECO:0000256" key="6">
    <source>
        <dbReference type="ARBA" id="ARBA00023251"/>
    </source>
</evidence>
<feature type="transmembrane region" description="Helical" evidence="7">
    <location>
        <begin position="68"/>
        <end position="90"/>
    </location>
</feature>
<dbReference type="InterPro" id="IPR011701">
    <property type="entry name" value="MFS"/>
</dbReference>
<name>A0ABN1XY89_9ACTN</name>
<evidence type="ECO:0000313" key="9">
    <source>
        <dbReference type="EMBL" id="GAA1392844.1"/>
    </source>
</evidence>
<keyword evidence="6" id="KW-0046">Antibiotic resistance</keyword>
<feature type="transmembrane region" description="Helical" evidence="7">
    <location>
        <begin position="121"/>
        <end position="141"/>
    </location>
</feature>
<evidence type="ECO:0000256" key="1">
    <source>
        <dbReference type="ARBA" id="ARBA00004651"/>
    </source>
</evidence>
<evidence type="ECO:0000259" key="8">
    <source>
        <dbReference type="PROSITE" id="PS50850"/>
    </source>
</evidence>
<keyword evidence="4 7" id="KW-1133">Transmembrane helix</keyword>
<comment type="caution">
    <text evidence="9">The sequence shown here is derived from an EMBL/GenBank/DDBJ whole genome shotgun (WGS) entry which is preliminary data.</text>
</comment>
<keyword evidence="2" id="KW-0813">Transport</keyword>
<dbReference type="InterPro" id="IPR036259">
    <property type="entry name" value="MFS_trans_sf"/>
</dbReference>
<dbReference type="InterPro" id="IPR020846">
    <property type="entry name" value="MFS_dom"/>
</dbReference>
<gene>
    <name evidence="9" type="ORF">GCM10009639_25070</name>
</gene>
<feature type="transmembrane region" description="Helical" evidence="7">
    <location>
        <begin position="96"/>
        <end position="114"/>
    </location>
</feature>
<dbReference type="SUPFAM" id="SSF103473">
    <property type="entry name" value="MFS general substrate transporter"/>
    <property type="match status" value="1"/>
</dbReference>
<protein>
    <recommendedName>
        <fullName evidence="8">Major facilitator superfamily (MFS) profile domain-containing protein</fullName>
    </recommendedName>
</protein>
<accession>A0ABN1XY89</accession>